<dbReference type="Proteomes" id="UP001432027">
    <property type="component" value="Unassembled WGS sequence"/>
</dbReference>
<feature type="chain" id="PRO_5043764335" evidence="2">
    <location>
        <begin position="20"/>
        <end position="398"/>
    </location>
</feature>
<gene>
    <name evidence="3" type="ORF">PENTCL1PPCAC_19714</name>
</gene>
<reference evidence="3" key="1">
    <citation type="submission" date="2023-10" db="EMBL/GenBank/DDBJ databases">
        <title>Genome assembly of Pristionchus species.</title>
        <authorList>
            <person name="Yoshida K."/>
            <person name="Sommer R.J."/>
        </authorList>
    </citation>
    <scope>NUCLEOTIDE SEQUENCE</scope>
    <source>
        <strain evidence="3">RS0144</strain>
    </source>
</reference>
<dbReference type="AlphaFoldDB" id="A0AAV5TU83"/>
<keyword evidence="2" id="KW-0732">Signal</keyword>
<keyword evidence="1" id="KW-1133">Transmembrane helix</keyword>
<proteinExistence type="predicted"/>
<name>A0AAV5TU83_9BILA</name>
<evidence type="ECO:0000256" key="1">
    <source>
        <dbReference type="SAM" id="Phobius"/>
    </source>
</evidence>
<sequence>MQTLWGLSIGLVFFAVTAARVTFPFSEILQNYDGSFDCVEGCKVYAVMKINRPHEARSHPLQIRGKDININFNEIEGEAPFDPKIIDLPSGKNYYLHREGPYSMSSEYTHSLAYVVYAVSHAAPNYGAPVAVLNNTEGFRSSLQSRYLTVLSTSIAMIVSEFTGTFPAGYPKIYTTGFDAIGNKYAGTRCIPVYQARSQYNAEQSSLTVFAPIVTIDFGYEGEHGVTVNPSTGADKPLKTAVSSTVYMSPGFIGCPFVGNQMYQLPSEASHRYDMETRVMEDSFTMIAKSFDFSYRAISAQLTLNVNYDSFHFNNHGHYWTTKHYDQGAFKISLSGRRGQGAGWVLQLDFGTEISSTGGSSVPHTETPETETMIDRLKEIARNFIMFFCIFAIIRYFL</sequence>
<protein>
    <submittedName>
        <fullName evidence="3">Uncharacterized protein</fullName>
    </submittedName>
</protein>
<keyword evidence="1" id="KW-0472">Membrane</keyword>
<accession>A0AAV5TU83</accession>
<evidence type="ECO:0000256" key="2">
    <source>
        <dbReference type="SAM" id="SignalP"/>
    </source>
</evidence>
<feature type="signal peptide" evidence="2">
    <location>
        <begin position="1"/>
        <end position="19"/>
    </location>
</feature>
<keyword evidence="4" id="KW-1185">Reference proteome</keyword>
<dbReference type="EMBL" id="BTSX01000004">
    <property type="protein sequence ID" value="GMS97539.1"/>
    <property type="molecule type" value="Genomic_DNA"/>
</dbReference>
<feature type="transmembrane region" description="Helical" evidence="1">
    <location>
        <begin position="380"/>
        <end position="397"/>
    </location>
</feature>
<organism evidence="3 4">
    <name type="scientific">Pristionchus entomophagus</name>
    <dbReference type="NCBI Taxonomy" id="358040"/>
    <lineage>
        <taxon>Eukaryota</taxon>
        <taxon>Metazoa</taxon>
        <taxon>Ecdysozoa</taxon>
        <taxon>Nematoda</taxon>
        <taxon>Chromadorea</taxon>
        <taxon>Rhabditida</taxon>
        <taxon>Rhabditina</taxon>
        <taxon>Diplogasteromorpha</taxon>
        <taxon>Diplogasteroidea</taxon>
        <taxon>Neodiplogasteridae</taxon>
        <taxon>Pristionchus</taxon>
    </lineage>
</organism>
<evidence type="ECO:0000313" key="4">
    <source>
        <dbReference type="Proteomes" id="UP001432027"/>
    </source>
</evidence>
<comment type="caution">
    <text evidence="3">The sequence shown here is derived from an EMBL/GenBank/DDBJ whole genome shotgun (WGS) entry which is preliminary data.</text>
</comment>
<keyword evidence="1" id="KW-0812">Transmembrane</keyword>
<evidence type="ECO:0000313" key="3">
    <source>
        <dbReference type="EMBL" id="GMS97539.1"/>
    </source>
</evidence>